<dbReference type="EMBL" id="CP080034">
    <property type="protein sequence ID" value="QYC10349.1"/>
    <property type="molecule type" value="Genomic_DNA"/>
</dbReference>
<evidence type="ECO:0000313" key="3">
    <source>
        <dbReference type="Proteomes" id="UP000824334"/>
    </source>
</evidence>
<reference evidence="2 3" key="1">
    <citation type="submission" date="2021-07" db="EMBL/GenBank/DDBJ databases">
        <title>Isolation and characterization of bacteria from a gold mining with a capacity of golden bioaccumulation.</title>
        <authorList>
            <person name="Yang X.J."/>
        </authorList>
    </citation>
    <scope>NUCLEOTIDE SEQUENCE [LARGE SCALE GENOMIC DNA]</scope>
    <source>
        <strain evidence="2 3">Au29</strain>
    </source>
</reference>
<organism evidence="2 3">
    <name type="scientific">Brevundimonas nasdae</name>
    <dbReference type="NCBI Taxonomy" id="172043"/>
    <lineage>
        <taxon>Bacteria</taxon>
        <taxon>Pseudomonadati</taxon>
        <taxon>Pseudomonadota</taxon>
        <taxon>Alphaproteobacteria</taxon>
        <taxon>Caulobacterales</taxon>
        <taxon>Caulobacteraceae</taxon>
        <taxon>Brevundimonas</taxon>
    </lineage>
</organism>
<keyword evidence="3" id="KW-1185">Reference proteome</keyword>
<sequence length="186" mass="20868">MEDVEAQSMRVSLKRGSQAVEIEGTLKEIQEILDQWWTTDPSAIDDAEDDTDVGNKPETKPAKARKRRPVRKTESVSTKDNFDPRIMANAIKEHAKFEIFREKIILGSANRTQKSKFVIWHADTPMTSGQVQKVLQALDVKIDASNVSRGLSSARTDFITSEGTFGPEYKLTARARAEFEAWLLGA</sequence>
<dbReference type="Proteomes" id="UP000824334">
    <property type="component" value="Chromosome"/>
</dbReference>
<evidence type="ECO:0000256" key="1">
    <source>
        <dbReference type="SAM" id="MobiDB-lite"/>
    </source>
</evidence>
<evidence type="ECO:0000313" key="2">
    <source>
        <dbReference type="EMBL" id="QYC10349.1"/>
    </source>
</evidence>
<gene>
    <name evidence="2" type="ORF">KWG56_17685</name>
</gene>
<dbReference type="GeneID" id="94377127"/>
<feature type="compositionally biased region" description="Acidic residues" evidence="1">
    <location>
        <begin position="43"/>
        <end position="52"/>
    </location>
</feature>
<protein>
    <submittedName>
        <fullName evidence="2">Uncharacterized protein</fullName>
    </submittedName>
</protein>
<name>A0ABX8TMH4_9CAUL</name>
<proteinExistence type="predicted"/>
<dbReference type="RefSeq" id="WP_219353144.1">
    <property type="nucleotide sequence ID" value="NZ_CP080034.1"/>
</dbReference>
<feature type="region of interest" description="Disordered" evidence="1">
    <location>
        <begin position="40"/>
        <end position="79"/>
    </location>
</feature>
<accession>A0ABX8TMH4</accession>